<reference evidence="3 4" key="1">
    <citation type="submission" date="2022-07" db="EMBL/GenBank/DDBJ databases">
        <title>Methylomonas rivi sp. nov., Methylomonas rosea sp. nov., Methylomonas aureus sp. nov. and Methylomonas subterranea sp. nov., four novel methanotrophs isolated from a freshwater creek and the deep terrestrial subsurface.</title>
        <authorList>
            <person name="Abin C."/>
            <person name="Sankaranarayanan K."/>
            <person name="Garner C."/>
            <person name="Sindelar R."/>
            <person name="Kotary K."/>
            <person name="Garner R."/>
            <person name="Barclay S."/>
            <person name="Lawson P."/>
            <person name="Krumholz L."/>
        </authorList>
    </citation>
    <scope>NUCLEOTIDE SEQUENCE [LARGE SCALE GENOMIC DNA]</scope>
    <source>
        <strain evidence="3 4">WSC-7</strain>
    </source>
</reference>
<accession>A0ABT1TX24</accession>
<feature type="chain" id="PRO_5045995831" evidence="1">
    <location>
        <begin position="19"/>
        <end position="261"/>
    </location>
</feature>
<evidence type="ECO:0000313" key="3">
    <source>
        <dbReference type="EMBL" id="MCQ8119085.1"/>
    </source>
</evidence>
<dbReference type="RefSeq" id="WP_256608022.1">
    <property type="nucleotide sequence ID" value="NZ_JANIBL010000058.1"/>
</dbReference>
<organism evidence="3 4">
    <name type="scientific">Methylomonas rosea</name>
    <dbReference type="NCBI Taxonomy" id="2952227"/>
    <lineage>
        <taxon>Bacteria</taxon>
        <taxon>Pseudomonadati</taxon>
        <taxon>Pseudomonadota</taxon>
        <taxon>Gammaproteobacteria</taxon>
        <taxon>Methylococcales</taxon>
        <taxon>Methylococcaceae</taxon>
        <taxon>Methylomonas</taxon>
    </lineage>
</organism>
<keyword evidence="1" id="KW-0732">Signal</keyword>
<evidence type="ECO:0000259" key="2">
    <source>
        <dbReference type="Pfam" id="PF01738"/>
    </source>
</evidence>
<dbReference type="InterPro" id="IPR029058">
    <property type="entry name" value="AB_hydrolase_fold"/>
</dbReference>
<proteinExistence type="predicted"/>
<evidence type="ECO:0000313" key="4">
    <source>
        <dbReference type="Proteomes" id="UP001524570"/>
    </source>
</evidence>
<dbReference type="Pfam" id="PF01738">
    <property type="entry name" value="DLH"/>
    <property type="match status" value="1"/>
</dbReference>
<gene>
    <name evidence="3" type="ORF">NP589_16740</name>
</gene>
<name>A0ABT1TX24_9GAMM</name>
<dbReference type="InterPro" id="IPR050261">
    <property type="entry name" value="FrsA_esterase"/>
</dbReference>
<dbReference type="Proteomes" id="UP001524570">
    <property type="component" value="Unassembled WGS sequence"/>
</dbReference>
<dbReference type="GO" id="GO:0016787">
    <property type="term" value="F:hydrolase activity"/>
    <property type="evidence" value="ECO:0007669"/>
    <property type="project" value="UniProtKB-KW"/>
</dbReference>
<dbReference type="InterPro" id="IPR002925">
    <property type="entry name" value="Dienelactn_hydro"/>
</dbReference>
<dbReference type="SUPFAM" id="SSF53474">
    <property type="entry name" value="alpha/beta-Hydrolases"/>
    <property type="match status" value="1"/>
</dbReference>
<keyword evidence="3" id="KW-0378">Hydrolase</keyword>
<dbReference type="PANTHER" id="PTHR22946">
    <property type="entry name" value="DIENELACTONE HYDROLASE DOMAIN-CONTAINING PROTEIN-RELATED"/>
    <property type="match status" value="1"/>
</dbReference>
<feature type="signal peptide" evidence="1">
    <location>
        <begin position="1"/>
        <end position="18"/>
    </location>
</feature>
<feature type="domain" description="Dienelactone hydrolase" evidence="2">
    <location>
        <begin position="35"/>
        <end position="258"/>
    </location>
</feature>
<evidence type="ECO:0000256" key="1">
    <source>
        <dbReference type="SAM" id="SignalP"/>
    </source>
</evidence>
<keyword evidence="4" id="KW-1185">Reference proteome</keyword>
<comment type="caution">
    <text evidence="3">The sequence shown here is derived from an EMBL/GenBank/DDBJ whole genome shotgun (WGS) entry which is preliminary data.</text>
</comment>
<dbReference type="PANTHER" id="PTHR22946:SF0">
    <property type="entry name" value="DIENELACTONE HYDROLASE DOMAIN-CONTAINING PROTEIN"/>
    <property type="match status" value="1"/>
</dbReference>
<dbReference type="EMBL" id="JANIBL010000058">
    <property type="protein sequence ID" value="MCQ8119085.1"/>
    <property type="molecule type" value="Genomic_DNA"/>
</dbReference>
<dbReference type="Gene3D" id="3.40.50.1820">
    <property type="entry name" value="alpha/beta hydrolase"/>
    <property type="match status" value="1"/>
</dbReference>
<sequence length="261" mass="28310">MMRGLFFLALLFSSGLQAALQEQTVSYTAGDTTLKGYLVWDDAKGDKQPGVLVVHEWWGLNDYARQRAKMLAELGYTALAVDMYGDGKSSEHAAEASAFMNSVVERAGVSQLRFTAALAFLQKQASVDKGKIAAIGYCFGGATVLNMARLGTDLAVVVSFHGNLATQTPARAGQVKARVLVLNGAADEFVSADSVTAFEQEMTQAGVDYRFVNYPGVRHGFSNPDADRLGKANNLPIAYDADADKQSWEAMQQLFREVFKQ</sequence>
<protein>
    <submittedName>
        <fullName evidence="3">Dienelactone hydrolase family protein</fullName>
    </submittedName>
</protein>